<dbReference type="OrthoDB" id="934761at2"/>
<name>F4C2C1_SPHS2</name>
<dbReference type="PATRIC" id="fig|743722.3.peg.3701"/>
<dbReference type="KEGG" id="shg:Sph21_3461"/>
<proteinExistence type="predicted"/>
<organism evidence="1">
    <name type="scientific">Sphingobacterium sp. (strain 21)</name>
    <dbReference type="NCBI Taxonomy" id="743722"/>
    <lineage>
        <taxon>Bacteria</taxon>
        <taxon>Pseudomonadati</taxon>
        <taxon>Bacteroidota</taxon>
        <taxon>Sphingobacteriia</taxon>
        <taxon>Sphingobacteriales</taxon>
        <taxon>Sphingobacteriaceae</taxon>
        <taxon>Sphingobacterium</taxon>
    </lineage>
</organism>
<evidence type="ECO:0000313" key="1">
    <source>
        <dbReference type="EMBL" id="ADZ79999.1"/>
    </source>
</evidence>
<protein>
    <submittedName>
        <fullName evidence="1">Uncharacterized protein</fullName>
    </submittedName>
</protein>
<dbReference type="EMBL" id="CP002584">
    <property type="protein sequence ID" value="ADZ79999.1"/>
    <property type="molecule type" value="Genomic_DNA"/>
</dbReference>
<dbReference type="AlphaFoldDB" id="F4C2C1"/>
<accession>F4C2C1</accession>
<reference evidence="1" key="1">
    <citation type="submission" date="2011-03" db="EMBL/GenBank/DDBJ databases">
        <title>Complete sequence of Sphingobacterium sp. 21.</title>
        <authorList>
            <consortium name="US DOE Joint Genome Institute"/>
            <person name="Lucas S."/>
            <person name="Copeland A."/>
            <person name="Lapidus A."/>
            <person name="Cheng J.-F."/>
            <person name="Goodwin L."/>
            <person name="Pitluck S."/>
            <person name="Davenport K."/>
            <person name="Detter J.C."/>
            <person name="Han C."/>
            <person name="Tapia R."/>
            <person name="Land M."/>
            <person name="Hauser L."/>
            <person name="Kyrpides N."/>
            <person name="Ivanova N."/>
            <person name="Ovchinnikova G."/>
            <person name="Pagani I."/>
            <person name="Siebers A.K."/>
            <person name="Allgaier M."/>
            <person name="Thelen M.P."/>
            <person name="Hugenholtz P."/>
            <person name="Woyke T."/>
        </authorList>
    </citation>
    <scope>NUCLEOTIDE SEQUENCE</scope>
    <source>
        <strain evidence="1">21</strain>
    </source>
</reference>
<sequence length="544" mass="61066">MAVTINNIPKLSFSQNEVKVVITSDDYLDTEGAVGVYKLDYDLEHSPNIGQGYVNFVLQNKSILYGYGGPTPGPLPIKGYDLPLAVFGETRETYAPKLRNAIDAGYRINSDFIVTVDPSDNTILITARDVGSYYSLAGTTGAGFTLTQVIEPTDRKVKPRFQHHFQIWNRDLNRKIYETNVPLDYPENGATTMDISTILHALVSLDIPNLSDTFQRCPNSMFPFIIKYANRFGTTQTIKELYRTGVLFAVYGGYSMMALANIDSPTHLQDYLMKSPTLYEIQNWFESYPIDDIEVKTNQPQFMYFINSRDVSEVIRIKAVVTLSDGTTQIVVRPGGEVAHYEKVCFNVGYESLGLTALTTALRQVTAYEVYLIGADDQPRTVSKKFIVNRDYEANTRYFLYAGSDGNFKTLRTFGVAEGTTEYEPLTGFNIGLQQDRLKKGDVLCYEVESSDNEEVHSGYIVGSQKQNNLKELLLSTATFRVFGKQLVPIVFTTTSMSAPREKTGAHTVKIGYRIAWNERLYTGDTWALSVPQINQSQEALNDI</sequence>
<dbReference type="STRING" id="743722.Sph21_3461"/>
<dbReference type="HOGENOM" id="CLU_500474_0_0_10"/>
<gene>
    <name evidence="1" type="ordered locus">Sph21_3461</name>
</gene>
<dbReference type="eggNOG" id="ENOG5032VS0">
    <property type="taxonomic scope" value="Bacteria"/>
</dbReference>